<dbReference type="InterPro" id="IPR051172">
    <property type="entry name" value="Chlamydia_OmcB"/>
</dbReference>
<keyword evidence="8" id="KW-1185">Reference proteome</keyword>
<dbReference type="Gene3D" id="2.60.40.10">
    <property type="entry name" value="Immunoglobulins"/>
    <property type="match status" value="1"/>
</dbReference>
<proteinExistence type="predicted"/>
<dbReference type="Gene3D" id="2.60.40.1170">
    <property type="entry name" value="Mu homology domain, subdomain B"/>
    <property type="match status" value="1"/>
</dbReference>
<dbReference type="EMBL" id="JACIBY010000019">
    <property type="protein sequence ID" value="MBB3841669.1"/>
    <property type="molecule type" value="Genomic_DNA"/>
</dbReference>
<evidence type="ECO:0000256" key="2">
    <source>
        <dbReference type="ARBA" id="ARBA00022525"/>
    </source>
</evidence>
<name>A0A7W5ZTW1_9BACT</name>
<organism evidence="7 8">
    <name type="scientific">Runella defluvii</name>
    <dbReference type="NCBI Taxonomy" id="370973"/>
    <lineage>
        <taxon>Bacteria</taxon>
        <taxon>Pseudomonadati</taxon>
        <taxon>Bacteroidota</taxon>
        <taxon>Cytophagia</taxon>
        <taxon>Cytophagales</taxon>
        <taxon>Spirosomataceae</taxon>
        <taxon>Runella</taxon>
    </lineage>
</organism>
<gene>
    <name evidence="7" type="ORF">FHS57_005698</name>
</gene>
<accession>A0A7W5ZTW1</accession>
<dbReference type="SUPFAM" id="SSF117074">
    <property type="entry name" value="Hypothetical protein PA1324"/>
    <property type="match status" value="1"/>
</dbReference>
<dbReference type="NCBIfam" id="TIGR01451">
    <property type="entry name" value="B_ant_repeat"/>
    <property type="match status" value="1"/>
</dbReference>
<keyword evidence="3" id="KW-0732">Signal</keyword>
<dbReference type="GO" id="GO:0005576">
    <property type="term" value="C:extracellular region"/>
    <property type="evidence" value="ECO:0007669"/>
    <property type="project" value="UniProtKB-SubCell"/>
</dbReference>
<dbReference type="Proteomes" id="UP000541352">
    <property type="component" value="Unassembled WGS sequence"/>
</dbReference>
<dbReference type="InterPro" id="IPR001434">
    <property type="entry name" value="OmcB-like_DUF11"/>
</dbReference>
<evidence type="ECO:0000259" key="6">
    <source>
        <dbReference type="Pfam" id="PF19081"/>
    </source>
</evidence>
<dbReference type="RefSeq" id="WP_183979482.1">
    <property type="nucleotide sequence ID" value="NZ_JACIBY010000019.1"/>
</dbReference>
<feature type="non-terminal residue" evidence="7">
    <location>
        <position position="1"/>
    </location>
</feature>
<feature type="domain" description="DUF11" evidence="4">
    <location>
        <begin position="525"/>
        <end position="642"/>
    </location>
</feature>
<dbReference type="InterPro" id="IPR047589">
    <property type="entry name" value="DUF11_rpt"/>
</dbReference>
<evidence type="ECO:0000259" key="5">
    <source>
        <dbReference type="Pfam" id="PF17210"/>
    </source>
</evidence>
<dbReference type="Pfam" id="PF19081">
    <property type="entry name" value="Ig_7"/>
    <property type="match status" value="1"/>
</dbReference>
<dbReference type="InterPro" id="IPR033764">
    <property type="entry name" value="Sdr_B"/>
</dbReference>
<protein>
    <submittedName>
        <fullName evidence="7">Putative repeat protein (TIGR01451 family)</fullName>
    </submittedName>
</protein>
<dbReference type="PANTHER" id="PTHR34819">
    <property type="entry name" value="LARGE CYSTEINE-RICH PERIPLASMIC PROTEIN OMCB"/>
    <property type="match status" value="1"/>
</dbReference>
<evidence type="ECO:0000256" key="1">
    <source>
        <dbReference type="ARBA" id="ARBA00004613"/>
    </source>
</evidence>
<evidence type="ECO:0000313" key="7">
    <source>
        <dbReference type="EMBL" id="MBB3841669.1"/>
    </source>
</evidence>
<feature type="domain" description="Ig-like" evidence="6">
    <location>
        <begin position="430"/>
        <end position="515"/>
    </location>
</feature>
<feature type="domain" description="SD-repeat containing protein B" evidence="5">
    <location>
        <begin position="219"/>
        <end position="344"/>
    </location>
</feature>
<keyword evidence="2" id="KW-0964">Secreted</keyword>
<comment type="caution">
    <text evidence="7">The sequence shown here is derived from an EMBL/GenBank/DDBJ whole genome shotgun (WGS) entry which is preliminary data.</text>
</comment>
<dbReference type="InterPro" id="IPR013783">
    <property type="entry name" value="Ig-like_fold"/>
</dbReference>
<sequence>GGTWAPIGSPSNPSAATIDVSGNISGLNAAGTYKFVYSVTGGGQTCTDTAQVVVLAKPVIADGSATLCAGESVDLTSKITNYATYLSPVWTVGTVGGTAVTTPSSVKPASTTTYVLIAQNAAGCKDTANVVVTVNAKPNAGQDILGTSAVCTSVGTVALSASPSGGTWNQLGTTPSVANVTNAGAVSGMTSIGIYQFVYTLNGCIDTVSVETKNCAKGSLGDYVWKDENNDGLQQDVEVGVNGVKMILWSVVNGVATTKLDSVVTFNNGVKNGYYSFANLSQGDYKVQMDLRTIPTECAVSSKQDAGIDTNDNDFTEMGWSPTVTIDPTSSGIAKDNPTIDAGLIIACTMSKITMSNLPICSSDLQTYTMTFSVQNQLGVVKVNKGVLSGNNPYTVSGIPSGALVTITDSLNSVCKMDTVIIGLNCNCNPPLPTIAIQSLSACIGDTFPTLKATVVGLATVEWYSQPTGGVLMHTGLDFKPVGTMVNSIFFYAQARSTDPSCPTAISSSRVSATINAQSCIDTVDVALKKLISKKVARIGDVLTYTIKVYNQASKNATGVSVKDSMASTVEFVVGSIVASRGTASFVNNTISWNIGSLAANGDTVILTYQVKAVQMGIHLNVAEVCTTNEKDVDSTPCNHRDSEDDIDRQCFTVPISLCTGSKIEARVSDTYVNVKWFKDGGIVPVATGNVVLLSEIGTYTFTADGQTCPTEGCCPIIIEASNNCCPPAVCVPVTTRKIKG</sequence>
<evidence type="ECO:0000256" key="3">
    <source>
        <dbReference type="ARBA" id="ARBA00022729"/>
    </source>
</evidence>
<dbReference type="PANTHER" id="PTHR34819:SF3">
    <property type="entry name" value="CELL SURFACE PROTEIN"/>
    <property type="match status" value="1"/>
</dbReference>
<dbReference type="AlphaFoldDB" id="A0A7W5ZTW1"/>
<evidence type="ECO:0000313" key="8">
    <source>
        <dbReference type="Proteomes" id="UP000541352"/>
    </source>
</evidence>
<dbReference type="Pfam" id="PF01345">
    <property type="entry name" value="DUF11"/>
    <property type="match status" value="1"/>
</dbReference>
<reference evidence="7 8" key="1">
    <citation type="submission" date="2020-08" db="EMBL/GenBank/DDBJ databases">
        <title>Genomic Encyclopedia of Type Strains, Phase IV (KMG-IV): sequencing the most valuable type-strain genomes for metagenomic binning, comparative biology and taxonomic classification.</title>
        <authorList>
            <person name="Goeker M."/>
        </authorList>
    </citation>
    <scope>NUCLEOTIDE SEQUENCE [LARGE SCALE GENOMIC DNA]</scope>
    <source>
        <strain evidence="7 8">DSM 17976</strain>
    </source>
</reference>
<comment type="subcellular location">
    <subcellularLocation>
        <location evidence="1">Secreted</location>
    </subcellularLocation>
</comment>
<evidence type="ECO:0000259" key="4">
    <source>
        <dbReference type="Pfam" id="PF01345"/>
    </source>
</evidence>
<dbReference type="InterPro" id="IPR044023">
    <property type="entry name" value="Ig_7"/>
</dbReference>
<dbReference type="Pfam" id="PF17210">
    <property type="entry name" value="SdrD_B"/>
    <property type="match status" value="1"/>
</dbReference>